<keyword evidence="2" id="KW-0805">Transcription regulation</keyword>
<dbReference type="PANTHER" id="PTHR11945">
    <property type="entry name" value="MADS BOX PROTEIN"/>
    <property type="match status" value="1"/>
</dbReference>
<dbReference type="SMART" id="SM00432">
    <property type="entry name" value="MADS"/>
    <property type="match status" value="1"/>
</dbReference>
<dbReference type="Pfam" id="PF00319">
    <property type="entry name" value="SRF-TF"/>
    <property type="match status" value="1"/>
</dbReference>
<feature type="region of interest" description="Disordered" evidence="6">
    <location>
        <begin position="280"/>
        <end position="319"/>
    </location>
</feature>
<dbReference type="Gene3D" id="3.40.1810.10">
    <property type="entry name" value="Transcription factor, MADS-box"/>
    <property type="match status" value="1"/>
</dbReference>
<evidence type="ECO:0000256" key="1">
    <source>
        <dbReference type="ARBA" id="ARBA00004123"/>
    </source>
</evidence>
<dbReference type="AlphaFoldDB" id="A0ABC8YRW0"/>
<dbReference type="SUPFAM" id="SSF55455">
    <property type="entry name" value="SRF-like"/>
    <property type="match status" value="1"/>
</dbReference>
<feature type="region of interest" description="Disordered" evidence="6">
    <location>
        <begin position="406"/>
        <end position="428"/>
    </location>
</feature>
<dbReference type="CDD" id="cd00266">
    <property type="entry name" value="MADS_SRF_like"/>
    <property type="match status" value="1"/>
</dbReference>
<comment type="subcellular location">
    <subcellularLocation>
        <location evidence="1">Nucleus</location>
    </subcellularLocation>
</comment>
<dbReference type="InterPro" id="IPR033897">
    <property type="entry name" value="SRF-like_MADS-box"/>
</dbReference>
<dbReference type="EMBL" id="OZ075127">
    <property type="protein sequence ID" value="CAL4948789.1"/>
    <property type="molecule type" value="Genomic_DNA"/>
</dbReference>
<feature type="domain" description="MADS-box" evidence="7">
    <location>
        <begin position="3"/>
        <end position="63"/>
    </location>
</feature>
<dbReference type="GO" id="GO:0005634">
    <property type="term" value="C:nucleus"/>
    <property type="evidence" value="ECO:0007669"/>
    <property type="project" value="UniProtKB-SubCell"/>
</dbReference>
<evidence type="ECO:0000256" key="4">
    <source>
        <dbReference type="ARBA" id="ARBA00023163"/>
    </source>
</evidence>
<dbReference type="PRINTS" id="PR00404">
    <property type="entry name" value="MADSDOMAIN"/>
</dbReference>
<keyword evidence="5" id="KW-0539">Nucleus</keyword>
<dbReference type="PANTHER" id="PTHR11945:SF764">
    <property type="entry name" value="AGAMOUS-LIKE MADS-BOX PROTEIN AGL62"/>
    <property type="match status" value="1"/>
</dbReference>
<name>A0ABC8YRW0_9POAL</name>
<dbReference type="GO" id="GO:0003677">
    <property type="term" value="F:DNA binding"/>
    <property type="evidence" value="ECO:0007669"/>
    <property type="project" value="UniProtKB-KW"/>
</dbReference>
<evidence type="ECO:0000256" key="6">
    <source>
        <dbReference type="SAM" id="MobiDB-lite"/>
    </source>
</evidence>
<dbReference type="InterPro" id="IPR002100">
    <property type="entry name" value="TF_MADSbox"/>
</dbReference>
<sequence>MPRRGRRSGMRFIEDDRDRSLTFFKRRSGLFKAASDLSTLTGARVAMVLESENERFSSFGTPDAIPIIDSFLSGDMPTESNTSEEQKIEVTNFQNEVFQLEKYKAVAEKRKKESTVRIKDIQESSRVGKYAYGKDEDLDATELYEMLCKLSRVKQVIDGRFPTLLHHNHVDVGGQLRDPSLLQPTWWRSMPSQVVTTPNYSPLSSSLPSFQHHQWSSSSSHQVLGRSGSMLPNSAMLPSQQIQPKLQQHLMGPCGPSFMQNQAPPPKEYSPHNYHMHEIDINGNNSSPFSMSPILPSPGAQQSPLQNPPTNGSSPLSVSPQLSYPLHLDYQQLSFNTENCESMHLPQNYANVGSTTFRSDSSLGLNIDLENSSANRGQNGSGHNLQGLPMAIQGNKWEGLMIESSTARERSPGGDTRSNLDELNFPWY</sequence>
<evidence type="ECO:0000256" key="2">
    <source>
        <dbReference type="ARBA" id="ARBA00023015"/>
    </source>
</evidence>
<reference evidence="9" key="1">
    <citation type="submission" date="2024-06" db="EMBL/GenBank/DDBJ databases">
        <authorList>
            <person name="Ryan C."/>
        </authorList>
    </citation>
    <scope>NUCLEOTIDE SEQUENCE [LARGE SCALE GENOMIC DNA]</scope>
</reference>
<evidence type="ECO:0000259" key="7">
    <source>
        <dbReference type="PROSITE" id="PS50066"/>
    </source>
</evidence>
<accession>A0ABC8YRW0</accession>
<evidence type="ECO:0000256" key="3">
    <source>
        <dbReference type="ARBA" id="ARBA00023125"/>
    </source>
</evidence>
<protein>
    <recommendedName>
        <fullName evidence="7">MADS-box domain-containing protein</fullName>
    </recommendedName>
</protein>
<gene>
    <name evidence="8" type="ORF">URODEC1_LOCUS37599</name>
</gene>
<evidence type="ECO:0000256" key="5">
    <source>
        <dbReference type="ARBA" id="ARBA00023242"/>
    </source>
</evidence>
<evidence type="ECO:0000313" key="9">
    <source>
        <dbReference type="Proteomes" id="UP001497457"/>
    </source>
</evidence>
<proteinExistence type="predicted"/>
<dbReference type="Proteomes" id="UP001497457">
    <property type="component" value="Chromosome 17b"/>
</dbReference>
<keyword evidence="9" id="KW-1185">Reference proteome</keyword>
<reference evidence="8 9" key="2">
    <citation type="submission" date="2024-10" db="EMBL/GenBank/DDBJ databases">
        <authorList>
            <person name="Ryan C."/>
        </authorList>
    </citation>
    <scope>NUCLEOTIDE SEQUENCE [LARGE SCALE GENOMIC DNA]</scope>
</reference>
<feature type="compositionally biased region" description="Polar residues" evidence="6">
    <location>
        <begin position="299"/>
        <end position="319"/>
    </location>
</feature>
<dbReference type="PROSITE" id="PS50066">
    <property type="entry name" value="MADS_BOX_2"/>
    <property type="match status" value="1"/>
</dbReference>
<organism evidence="8 9">
    <name type="scientific">Urochloa decumbens</name>
    <dbReference type="NCBI Taxonomy" id="240449"/>
    <lineage>
        <taxon>Eukaryota</taxon>
        <taxon>Viridiplantae</taxon>
        <taxon>Streptophyta</taxon>
        <taxon>Embryophyta</taxon>
        <taxon>Tracheophyta</taxon>
        <taxon>Spermatophyta</taxon>
        <taxon>Magnoliopsida</taxon>
        <taxon>Liliopsida</taxon>
        <taxon>Poales</taxon>
        <taxon>Poaceae</taxon>
        <taxon>PACMAD clade</taxon>
        <taxon>Panicoideae</taxon>
        <taxon>Panicodae</taxon>
        <taxon>Paniceae</taxon>
        <taxon>Melinidinae</taxon>
        <taxon>Urochloa</taxon>
    </lineage>
</organism>
<dbReference type="InterPro" id="IPR036879">
    <property type="entry name" value="TF_MADSbox_sf"/>
</dbReference>
<keyword evidence="4" id="KW-0804">Transcription</keyword>
<evidence type="ECO:0000313" key="8">
    <source>
        <dbReference type="EMBL" id="CAL4948789.1"/>
    </source>
</evidence>
<keyword evidence="3" id="KW-0238">DNA-binding</keyword>